<accession>A0A9K3DAC0</accession>
<evidence type="ECO:0000256" key="1">
    <source>
        <dbReference type="SAM" id="SignalP"/>
    </source>
</evidence>
<feature type="chain" id="PRO_5039888047" evidence="1">
    <location>
        <begin position="18"/>
        <end position="46"/>
    </location>
</feature>
<name>A0A9K3DAC0_9EUKA</name>
<keyword evidence="1" id="KW-0732">Signal</keyword>
<dbReference type="EMBL" id="BDIP01007826">
    <property type="protein sequence ID" value="GIQ91502.1"/>
    <property type="molecule type" value="Genomic_DNA"/>
</dbReference>
<dbReference type="AlphaFoldDB" id="A0A9K3DAC0"/>
<keyword evidence="3" id="KW-1185">Reference proteome</keyword>
<reference evidence="2 3" key="1">
    <citation type="journal article" date="2018" name="PLoS ONE">
        <title>The draft genome of Kipferlia bialata reveals reductive genome evolution in fornicate parasites.</title>
        <authorList>
            <person name="Tanifuji G."/>
            <person name="Takabayashi S."/>
            <person name="Kume K."/>
            <person name="Takagi M."/>
            <person name="Nakayama T."/>
            <person name="Kamikawa R."/>
            <person name="Inagaki Y."/>
            <person name="Hashimoto T."/>
        </authorList>
    </citation>
    <scope>NUCLEOTIDE SEQUENCE [LARGE SCALE GENOMIC DNA]</scope>
    <source>
        <strain evidence="2">NY0173</strain>
    </source>
</reference>
<feature type="non-terminal residue" evidence="2">
    <location>
        <position position="1"/>
    </location>
</feature>
<feature type="signal peptide" evidence="1">
    <location>
        <begin position="1"/>
        <end position="17"/>
    </location>
</feature>
<gene>
    <name evidence="2" type="ORF">KIPB_014782</name>
</gene>
<comment type="caution">
    <text evidence="2">The sequence shown here is derived from an EMBL/GenBank/DDBJ whole genome shotgun (WGS) entry which is preliminary data.</text>
</comment>
<evidence type="ECO:0000313" key="3">
    <source>
        <dbReference type="Proteomes" id="UP000265618"/>
    </source>
</evidence>
<protein>
    <submittedName>
        <fullName evidence="2">Uncharacterized protein</fullName>
    </submittedName>
</protein>
<evidence type="ECO:0000313" key="2">
    <source>
        <dbReference type="EMBL" id="GIQ91502.1"/>
    </source>
</evidence>
<proteinExistence type="predicted"/>
<sequence>MRVSVVCILALVAVCLCHKYDSDDVPESWDWGNVDGNNYLTHVRNQ</sequence>
<organism evidence="2 3">
    <name type="scientific">Kipferlia bialata</name>
    <dbReference type="NCBI Taxonomy" id="797122"/>
    <lineage>
        <taxon>Eukaryota</taxon>
        <taxon>Metamonada</taxon>
        <taxon>Carpediemonas-like organisms</taxon>
        <taxon>Kipferlia</taxon>
    </lineage>
</organism>
<dbReference type="Proteomes" id="UP000265618">
    <property type="component" value="Unassembled WGS sequence"/>
</dbReference>